<dbReference type="EMBL" id="CP011564">
    <property type="protein sequence ID" value="ALG81372.1"/>
    <property type="molecule type" value="Genomic_DNA"/>
</dbReference>
<reference evidence="1 4" key="1">
    <citation type="journal article" date="2015" name="ISME J.">
        <title>Elemental sulfur and acetate can support life of a novel strictly anaerobic haloarchaeon.</title>
        <authorList>
            <person name="Sorokin D.Y."/>
            <person name="Kublanov I.V."/>
            <person name="Gavrilov S.N."/>
            <person name="Rojo D."/>
            <person name="Roman P."/>
            <person name="Golyshin P.N."/>
            <person name="Slepak V.Z."/>
            <person name="Smedile F."/>
            <person name="Ferrer M."/>
            <person name="Messina E."/>
            <person name="La Cono V."/>
            <person name="Yakimov M.M."/>
        </authorList>
    </citation>
    <scope>NUCLEOTIDE SEQUENCE [LARGE SCALE GENOMIC DNA]</scope>
    <source>
        <strain evidence="1 4">HSR2</strain>
    </source>
</reference>
<keyword evidence="4" id="KW-1185">Reference proteome</keyword>
<sequence length="78" mass="8579">MDVFDENTRSGAVVAACEHARRDERAKESWVRYLTRRVDPDVLAEVVDRLATPEMNLAVAIEADSGIEGAHVAVRVGD</sequence>
<evidence type="ECO:0000313" key="1">
    <source>
        <dbReference type="EMBL" id="AKH96971.1"/>
    </source>
</evidence>
<accession>A0A0F7P6Z5</accession>
<organism evidence="1 4">
    <name type="scientific">Halanaeroarchaeum sulfurireducens</name>
    <dbReference type="NCBI Taxonomy" id="1604004"/>
    <lineage>
        <taxon>Archaea</taxon>
        <taxon>Methanobacteriati</taxon>
        <taxon>Methanobacteriota</taxon>
        <taxon>Stenosarchaea group</taxon>
        <taxon>Halobacteria</taxon>
        <taxon>Halobacteriales</taxon>
        <taxon>Halobacteriaceae</taxon>
        <taxon>Halanaeroarchaeum</taxon>
    </lineage>
</organism>
<evidence type="ECO:0000313" key="3">
    <source>
        <dbReference type="Proteomes" id="UP000060390"/>
    </source>
</evidence>
<dbReference type="AlphaFoldDB" id="A0A0F7P6Z5"/>
<reference evidence="2 3" key="3">
    <citation type="journal article" date="2016" name="Stand. Genomic Sci.">
        <title>Complete genome sequence of 'Halanaeroarchaeum sulfurireducens' M27-SA2, a sulfur-reducing and acetate-oxidizing haloarchaeon from the deep-sea hypersaline anoxic lake Medee.</title>
        <authorList>
            <person name="Messina E."/>
            <person name="Sorokin D.Y."/>
            <person name="Kublanov I.V."/>
            <person name="Toshchakov S."/>
            <person name="Lopatina A."/>
            <person name="Arcadi E."/>
            <person name="Smedile F."/>
            <person name="La Spada G."/>
            <person name="La Cono V."/>
            <person name="Yakimov M.M."/>
        </authorList>
    </citation>
    <scope>NUCLEOTIDE SEQUENCE [LARGE SCALE GENOMIC DNA]</scope>
    <source>
        <strain evidence="2 3">M27-SA2</strain>
    </source>
</reference>
<dbReference type="OrthoDB" id="197139at2157"/>
<gene>
    <name evidence="2" type="ORF">HLASA_0464</name>
    <name evidence="1" type="ORF">HLASF_0466</name>
</gene>
<dbReference type="Proteomes" id="UP000069906">
    <property type="component" value="Chromosome"/>
</dbReference>
<dbReference type="EMBL" id="CP008874">
    <property type="protein sequence ID" value="AKH96971.1"/>
    <property type="molecule type" value="Genomic_DNA"/>
</dbReference>
<proteinExistence type="predicted"/>
<evidence type="ECO:0000313" key="4">
    <source>
        <dbReference type="Proteomes" id="UP000069906"/>
    </source>
</evidence>
<dbReference type="Proteomes" id="UP000060390">
    <property type="component" value="Chromosome"/>
</dbReference>
<dbReference type="GeneID" id="26009831"/>
<protein>
    <submittedName>
        <fullName evidence="1">Uncharacterized protein</fullName>
    </submittedName>
</protein>
<dbReference type="HOGENOM" id="CLU_2613464_0_0_2"/>
<evidence type="ECO:0000313" key="2">
    <source>
        <dbReference type="EMBL" id="ALG81372.1"/>
    </source>
</evidence>
<dbReference type="KEGG" id="hsf:HLASA_0464"/>
<dbReference type="KEGG" id="hsu:HLASF_0466"/>
<reference evidence="3" key="2">
    <citation type="submission" date="2015-05" db="EMBL/GenBank/DDBJ databases">
        <title>Complete genome sequence of Halanaeroarchaeum sulfurireducens type strain M27-SA2, a sulfate-reducer haloarchaeon from marine anoxic lake Medee.</title>
        <authorList>
            <person name="Messina E."/>
            <person name="Kublanov I.V."/>
            <person name="Toshchakov S."/>
            <person name="Arcadi E."/>
            <person name="La Spada G."/>
            <person name="La Cono V."/>
            <person name="Yakimov M.M."/>
        </authorList>
    </citation>
    <scope>NUCLEOTIDE SEQUENCE [LARGE SCALE GENOMIC DNA]</scope>
    <source>
        <strain evidence="3">M27-SA2</strain>
    </source>
</reference>
<name>A0A0F7P6Z5_9EURY</name>
<dbReference type="RefSeq" id="WP_050047789.1">
    <property type="nucleotide sequence ID" value="NZ_CP008874.1"/>
</dbReference>